<protein>
    <submittedName>
        <fullName evidence="1">Uncharacterized protein</fullName>
    </submittedName>
</protein>
<dbReference type="RefSeq" id="XP_056790970.1">
    <property type="nucleotide sequence ID" value="XM_056933429.1"/>
</dbReference>
<proteinExistence type="predicted"/>
<evidence type="ECO:0000313" key="2">
    <source>
        <dbReference type="Proteomes" id="UP001148312"/>
    </source>
</evidence>
<sequence>MDYIIYIGDDVIMTRATLRMKHEQAVKTVHEDLKSNSKAMYSREDLTKLRVSLETSDTQDLPGTGTRLFEPMAPDKISRYSFDASKMSKDDREFHGIYDTCYRPRKGTARIPESHDA</sequence>
<gene>
    <name evidence="1" type="ORF">N7539_003827</name>
</gene>
<comment type="caution">
    <text evidence="1">The sequence shown here is derived from an EMBL/GenBank/DDBJ whole genome shotgun (WGS) entry which is preliminary data.</text>
</comment>
<name>A0A9X0BY84_9EURO</name>
<dbReference type="AlphaFoldDB" id="A0A9X0BY84"/>
<evidence type="ECO:0000313" key="1">
    <source>
        <dbReference type="EMBL" id="KAJ5488937.1"/>
    </source>
</evidence>
<reference evidence="1" key="1">
    <citation type="submission" date="2022-12" db="EMBL/GenBank/DDBJ databases">
        <authorList>
            <person name="Petersen C."/>
        </authorList>
    </citation>
    <scope>NUCLEOTIDE SEQUENCE</scope>
    <source>
        <strain evidence="1">IBT 30728</strain>
    </source>
</reference>
<accession>A0A9X0BY84</accession>
<keyword evidence="2" id="KW-1185">Reference proteome</keyword>
<reference evidence="1" key="2">
    <citation type="journal article" date="2023" name="IMA Fungus">
        <title>Comparative genomic study of the Penicillium genus elucidates a diverse pangenome and 15 lateral gene transfer events.</title>
        <authorList>
            <person name="Petersen C."/>
            <person name="Sorensen T."/>
            <person name="Nielsen M.R."/>
            <person name="Sondergaard T.E."/>
            <person name="Sorensen J.L."/>
            <person name="Fitzpatrick D.A."/>
            <person name="Frisvad J.C."/>
            <person name="Nielsen K.L."/>
        </authorList>
    </citation>
    <scope>NUCLEOTIDE SEQUENCE</scope>
    <source>
        <strain evidence="1">IBT 30728</strain>
    </source>
</reference>
<dbReference type="EMBL" id="JAPWDQ010000004">
    <property type="protein sequence ID" value="KAJ5488937.1"/>
    <property type="molecule type" value="Genomic_DNA"/>
</dbReference>
<organism evidence="1 2">
    <name type="scientific">Penicillium diatomitis</name>
    <dbReference type="NCBI Taxonomy" id="2819901"/>
    <lineage>
        <taxon>Eukaryota</taxon>
        <taxon>Fungi</taxon>
        <taxon>Dikarya</taxon>
        <taxon>Ascomycota</taxon>
        <taxon>Pezizomycotina</taxon>
        <taxon>Eurotiomycetes</taxon>
        <taxon>Eurotiomycetidae</taxon>
        <taxon>Eurotiales</taxon>
        <taxon>Aspergillaceae</taxon>
        <taxon>Penicillium</taxon>
    </lineage>
</organism>
<dbReference type="GeneID" id="81623678"/>
<dbReference type="Proteomes" id="UP001148312">
    <property type="component" value="Unassembled WGS sequence"/>
</dbReference>